<dbReference type="AlphaFoldDB" id="A0A7S3BI22"/>
<dbReference type="CDD" id="cd14279">
    <property type="entry name" value="CUE"/>
    <property type="match status" value="1"/>
</dbReference>
<gene>
    <name evidence="1" type="ORF">HERI1096_LOCUS30969</name>
</gene>
<name>A0A7S3BI22_9EUKA</name>
<dbReference type="EMBL" id="HBHX01056155">
    <property type="protein sequence ID" value="CAE0135910.1"/>
    <property type="molecule type" value="Transcribed_RNA"/>
</dbReference>
<accession>A0A7S3BI22</accession>
<evidence type="ECO:0008006" key="2">
    <source>
        <dbReference type="Google" id="ProtNLM"/>
    </source>
</evidence>
<reference evidence="1" key="1">
    <citation type="submission" date="2021-01" db="EMBL/GenBank/DDBJ databases">
        <authorList>
            <person name="Corre E."/>
            <person name="Pelletier E."/>
            <person name="Niang G."/>
            <person name="Scheremetjew M."/>
            <person name="Finn R."/>
            <person name="Kale V."/>
            <person name="Holt S."/>
            <person name="Cochrane G."/>
            <person name="Meng A."/>
            <person name="Brown T."/>
            <person name="Cohen L."/>
        </authorList>
    </citation>
    <scope>NUCLEOTIDE SEQUENCE</scope>
    <source>
        <strain evidence="1">CCMP281</strain>
    </source>
</reference>
<sequence length="321" mass="34391">MPNLQKRFPHVKQKELEAALQASGGNFWQAATKLERTHPVQEITAVAGSSEDPHATANTSVGLLPWYLCIPAVFPVICCQQCDGKDGNGHGCCEMFCRFALCCYQQAGEWSGVYDLSPSVEFELSGGANGALKVVTDGKTRLFKLSLVESVSVFSSTCEYRIIGTQLRDRHDGSAAVCSNGAALVAIYSGPVRQPVDQLPSCMDACTDPCLNAYARSLCIGNLLTCGSSVSGTEVAKRVSCAFLGARVANVGVVRLSQRAWRPAAVGKLAMLEAKVHREFPHLVPVSSTSSPGPLQMDRHDRMAYRATGVIRTMEVAYAAA</sequence>
<protein>
    <recommendedName>
        <fullName evidence="2">CUE domain-containing protein</fullName>
    </recommendedName>
</protein>
<evidence type="ECO:0000313" key="1">
    <source>
        <dbReference type="EMBL" id="CAE0135910.1"/>
    </source>
</evidence>
<organism evidence="1">
    <name type="scientific">Haptolina ericina</name>
    <dbReference type="NCBI Taxonomy" id="156174"/>
    <lineage>
        <taxon>Eukaryota</taxon>
        <taxon>Haptista</taxon>
        <taxon>Haptophyta</taxon>
        <taxon>Prymnesiophyceae</taxon>
        <taxon>Prymnesiales</taxon>
        <taxon>Prymnesiaceae</taxon>
        <taxon>Haptolina</taxon>
    </lineage>
</organism>
<proteinExistence type="predicted"/>